<dbReference type="GO" id="GO:0003951">
    <property type="term" value="F:NAD+ kinase activity"/>
    <property type="evidence" value="ECO:0007669"/>
    <property type="project" value="InterPro"/>
</dbReference>
<protein>
    <submittedName>
        <fullName evidence="1">Putative polyphosphate/ATP-dependent NAD kinase</fullName>
    </submittedName>
</protein>
<evidence type="ECO:0000313" key="2">
    <source>
        <dbReference type="Proteomes" id="UP000578352"/>
    </source>
</evidence>
<dbReference type="Proteomes" id="UP000578352">
    <property type="component" value="Unassembled WGS sequence"/>
</dbReference>
<keyword evidence="1" id="KW-0808">Transferase</keyword>
<dbReference type="RefSeq" id="WP_179604221.1">
    <property type="nucleotide sequence ID" value="NZ_BAABEH010000001.1"/>
</dbReference>
<dbReference type="PIRSF" id="PIRSF016907">
    <property type="entry name" value="Kin_ATP-NAD"/>
    <property type="match status" value="1"/>
</dbReference>
<keyword evidence="1" id="KW-0418">Kinase</keyword>
<dbReference type="GO" id="GO:0005524">
    <property type="term" value="F:ATP binding"/>
    <property type="evidence" value="ECO:0007669"/>
    <property type="project" value="UniProtKB-ARBA"/>
</dbReference>
<dbReference type="PANTHER" id="PTHR40697:SF2">
    <property type="entry name" value="ATP-NAD KINASE-RELATED"/>
    <property type="match status" value="1"/>
</dbReference>
<dbReference type="AlphaFoldDB" id="A0A853CP97"/>
<organism evidence="1 2">
    <name type="scientific">Leifsonia shinshuensis</name>
    <dbReference type="NCBI Taxonomy" id="150026"/>
    <lineage>
        <taxon>Bacteria</taxon>
        <taxon>Bacillati</taxon>
        <taxon>Actinomycetota</taxon>
        <taxon>Actinomycetes</taxon>
        <taxon>Micrococcales</taxon>
        <taxon>Microbacteriaceae</taxon>
        <taxon>Leifsonia</taxon>
    </lineage>
</organism>
<comment type="caution">
    <text evidence="1">The sequence shown here is derived from an EMBL/GenBank/DDBJ whole genome shotgun (WGS) entry which is preliminary data.</text>
</comment>
<name>A0A853CP97_9MICO</name>
<dbReference type="InterPro" id="IPR002504">
    <property type="entry name" value="NADK"/>
</dbReference>
<dbReference type="InterPro" id="IPR017438">
    <property type="entry name" value="ATP-NAD_kinase_N"/>
</dbReference>
<dbReference type="SUPFAM" id="SSF111331">
    <property type="entry name" value="NAD kinase/diacylglycerol kinase-like"/>
    <property type="match status" value="1"/>
</dbReference>
<dbReference type="InterPro" id="IPR039065">
    <property type="entry name" value="AcoX-like"/>
</dbReference>
<gene>
    <name evidence="1" type="ORF">HNR13_000426</name>
</gene>
<proteinExistence type="predicted"/>
<reference evidence="1 2" key="1">
    <citation type="submission" date="2020-07" db="EMBL/GenBank/DDBJ databases">
        <title>Sequencing the genomes of 1000 actinobacteria strains.</title>
        <authorList>
            <person name="Klenk H.-P."/>
        </authorList>
    </citation>
    <scope>NUCLEOTIDE SEQUENCE [LARGE SCALE GENOMIC DNA]</scope>
    <source>
        <strain evidence="1 2">DSM 15165</strain>
    </source>
</reference>
<dbReference type="Pfam" id="PF20143">
    <property type="entry name" value="NAD_kinase_C"/>
    <property type="match status" value="1"/>
</dbReference>
<dbReference type="Pfam" id="PF01513">
    <property type="entry name" value="NAD_kinase"/>
    <property type="match status" value="1"/>
</dbReference>
<dbReference type="EMBL" id="JACCFL010000001">
    <property type="protein sequence ID" value="NYJ22139.1"/>
    <property type="molecule type" value="Genomic_DNA"/>
</dbReference>
<dbReference type="InterPro" id="IPR016064">
    <property type="entry name" value="NAD/diacylglycerol_kinase_sf"/>
</dbReference>
<dbReference type="Gene3D" id="3.40.50.10330">
    <property type="entry name" value="Probable inorganic polyphosphate/atp-NAD kinase, domain 1"/>
    <property type="match status" value="1"/>
</dbReference>
<accession>A0A853CP97</accession>
<dbReference type="GO" id="GO:0051287">
    <property type="term" value="F:NAD binding"/>
    <property type="evidence" value="ECO:0007669"/>
    <property type="project" value="UniProtKB-ARBA"/>
</dbReference>
<dbReference type="GO" id="GO:0006741">
    <property type="term" value="P:NADP+ biosynthetic process"/>
    <property type="evidence" value="ECO:0007669"/>
    <property type="project" value="InterPro"/>
</dbReference>
<sequence>MTIGLIVNPVAGLGGPTGLAGSDGVAVQQEALRRGGRRRAGDRAVEALRVLAAAWPDAAVPTAAGPLGEDAVREAGLMPQVAYVPAAAPSPVTTPDDTARAAAALAAAGATLILFAGGDGTARDVARGLPHSPALPLLGIPAGVKMYSACFAVGPAAAGAVAADWLRSPLTTAEAEVLDLDEELLRAGRPDPRLFALVPVPVAAGRTQARKAATPASAREAVRRAAAGAVDRMRPGVRYLIGPGGTTAELGRLLGLDTSPLGVDVVTIDADRNSRLLARDVTEQQAFEAVRDHDAQAIVTVIGGQGFLLGRGNQQLSARVVAALGASPLLVVATEQKLIDLAGRPLLVDTGDPALDLRLAGHVRVTTGPGSASLYPVSAASAAPTEGVPECV</sequence>
<evidence type="ECO:0000313" key="1">
    <source>
        <dbReference type="EMBL" id="NYJ22139.1"/>
    </source>
</evidence>
<dbReference type="InterPro" id="IPR011386">
    <property type="entry name" value="Put_ATP-NAD_kin"/>
</dbReference>
<dbReference type="PANTHER" id="PTHR40697">
    <property type="entry name" value="ACETOIN CATABOLISM PROTEIN X"/>
    <property type="match status" value="1"/>
</dbReference>